<dbReference type="EMBL" id="BAAACR010000004">
    <property type="protein sequence ID" value="GAA0205955.1"/>
    <property type="molecule type" value="Genomic_DNA"/>
</dbReference>
<proteinExistence type="predicted"/>
<keyword evidence="1" id="KW-0175">Coiled coil</keyword>
<protein>
    <submittedName>
        <fullName evidence="2">Uncharacterized protein</fullName>
    </submittedName>
</protein>
<evidence type="ECO:0000313" key="2">
    <source>
        <dbReference type="EMBL" id="GAA0205955.1"/>
    </source>
</evidence>
<sequence length="67" mass="7615">METLETQLARVQEAIRAIEEGAQEYQIANRRLTKANLATLYARESTLKAEIARRDGGDLYFAQMGRI</sequence>
<dbReference type="RefSeq" id="WP_304986346.1">
    <property type="nucleotide sequence ID" value="NZ_BAAACR010000004.1"/>
</dbReference>
<name>A0ABP3CHT3_9FIRM</name>
<keyword evidence="3" id="KW-1185">Reference proteome</keyword>
<accession>A0ABP3CHT3</accession>
<evidence type="ECO:0000313" key="3">
    <source>
        <dbReference type="Proteomes" id="UP001500399"/>
    </source>
</evidence>
<organism evidence="2 3">
    <name type="scientific">Selenomonas dianae</name>
    <dbReference type="NCBI Taxonomy" id="135079"/>
    <lineage>
        <taxon>Bacteria</taxon>
        <taxon>Bacillati</taxon>
        <taxon>Bacillota</taxon>
        <taxon>Negativicutes</taxon>
        <taxon>Selenomonadales</taxon>
        <taxon>Selenomonadaceae</taxon>
        <taxon>Selenomonas</taxon>
    </lineage>
</organism>
<feature type="coiled-coil region" evidence="1">
    <location>
        <begin position="1"/>
        <end position="28"/>
    </location>
</feature>
<comment type="caution">
    <text evidence="2">The sequence shown here is derived from an EMBL/GenBank/DDBJ whole genome shotgun (WGS) entry which is preliminary data.</text>
</comment>
<reference evidence="3" key="1">
    <citation type="journal article" date="2019" name="Int. J. Syst. Evol. Microbiol.">
        <title>The Global Catalogue of Microorganisms (GCM) 10K type strain sequencing project: providing services to taxonomists for standard genome sequencing and annotation.</title>
        <authorList>
            <consortium name="The Broad Institute Genomics Platform"/>
            <consortium name="The Broad Institute Genome Sequencing Center for Infectious Disease"/>
            <person name="Wu L."/>
            <person name="Ma J."/>
        </authorList>
    </citation>
    <scope>NUCLEOTIDE SEQUENCE [LARGE SCALE GENOMIC DNA]</scope>
    <source>
        <strain evidence="3">JCM 8542</strain>
    </source>
</reference>
<dbReference type="Proteomes" id="UP001500399">
    <property type="component" value="Unassembled WGS sequence"/>
</dbReference>
<gene>
    <name evidence="2" type="ORF">GCM10008919_06480</name>
</gene>
<evidence type="ECO:0000256" key="1">
    <source>
        <dbReference type="SAM" id="Coils"/>
    </source>
</evidence>